<keyword evidence="5" id="KW-0297">G-protein coupled receptor</keyword>
<dbReference type="GO" id="GO:0004956">
    <property type="term" value="F:prostaglandin D receptor activity"/>
    <property type="evidence" value="ECO:0007669"/>
    <property type="project" value="TreeGrafter"/>
</dbReference>
<dbReference type="OrthoDB" id="5959154at2759"/>
<feature type="domain" description="G-protein coupled receptors family 1 profile" evidence="12">
    <location>
        <begin position="31"/>
        <end position="301"/>
    </location>
</feature>
<dbReference type="PANTHER" id="PTHR11866:SF14">
    <property type="entry name" value="PROSTAGLANDIN D2 RECEPTOR"/>
    <property type="match status" value="1"/>
</dbReference>
<accession>A0A6P7YZZ5</accession>
<gene>
    <name evidence="14" type="primary">LOC115477653</name>
</gene>
<evidence type="ECO:0000256" key="2">
    <source>
        <dbReference type="ARBA" id="ARBA00022475"/>
    </source>
</evidence>
<dbReference type="PROSITE" id="PS50262">
    <property type="entry name" value="G_PROTEIN_RECEP_F1_2"/>
    <property type="match status" value="1"/>
</dbReference>
<evidence type="ECO:0000256" key="9">
    <source>
        <dbReference type="ARBA" id="ARBA00023180"/>
    </source>
</evidence>
<dbReference type="SUPFAM" id="SSF81321">
    <property type="entry name" value="Family A G protein-coupled receptor-like"/>
    <property type="match status" value="1"/>
</dbReference>
<name>A0A6P7YZZ5_9AMPH</name>
<dbReference type="PRINTS" id="PR00856">
    <property type="entry name" value="PRSTNOIDIPR"/>
</dbReference>
<keyword evidence="8" id="KW-0675">Receptor</keyword>
<protein>
    <submittedName>
        <fullName evidence="14">Prostaglandin D2 receptor-like</fullName>
    </submittedName>
</protein>
<evidence type="ECO:0000256" key="7">
    <source>
        <dbReference type="ARBA" id="ARBA00023157"/>
    </source>
</evidence>
<keyword evidence="4 11" id="KW-1133">Transmembrane helix</keyword>
<dbReference type="Gene3D" id="1.20.1070.10">
    <property type="entry name" value="Rhodopsin 7-helix transmembrane proteins"/>
    <property type="match status" value="1"/>
</dbReference>
<dbReference type="AlphaFoldDB" id="A0A6P7YZZ5"/>
<evidence type="ECO:0000313" key="13">
    <source>
        <dbReference type="Proteomes" id="UP000515156"/>
    </source>
</evidence>
<keyword evidence="13" id="KW-1185">Reference proteome</keyword>
<dbReference type="InterPro" id="IPR008365">
    <property type="entry name" value="Prostanoid_rcpt"/>
</dbReference>
<sequence length="352" mass="39401">MALYQCTSSKVPQAGHTMVPSLLIFSAGLLGNLIALFILWLHKLRFKNRGSSVFYVLVTALTITDLLGKCLVSPMVLVSYAKNQTMLELTDNRRLCDLFAFFMLFFGLSSMLILLAMALECWLSLGHPYLYGRLVTKRLGLLTAPAVYVFSCLFCGMPFLGFGTYVQYCPGTWCFIRMTEPSARVLGFSLMYGTVMGLLVLVVVLCNVSVMKHLLRMYQRQNRMNSIKHVKATEKSSRLTDVKAIDHFILLALMTTLFAICSLPLIVRTYVGAFAANFDEDADLLAMRFLSLNSVVDPWVFIIFRTSVFRTCIHALCRAPQHKNLVQAELLSEEGAGPDPASKAFTQRPLPL</sequence>
<dbReference type="InParanoid" id="A0A6P7YZZ5"/>
<feature type="transmembrane region" description="Helical" evidence="11">
    <location>
        <begin position="248"/>
        <end position="266"/>
    </location>
</feature>
<dbReference type="PANTHER" id="PTHR11866">
    <property type="entry name" value="G-PROTEIN COUPLED RECEPTOR FAMILY 1 MEMBER"/>
    <property type="match status" value="1"/>
</dbReference>
<proteinExistence type="predicted"/>
<dbReference type="GO" id="GO:0007204">
    <property type="term" value="P:positive regulation of cytosolic calcium ion concentration"/>
    <property type="evidence" value="ECO:0007669"/>
    <property type="project" value="TreeGrafter"/>
</dbReference>
<dbReference type="InterPro" id="IPR017452">
    <property type="entry name" value="GPCR_Rhodpsn_7TM"/>
</dbReference>
<dbReference type="PRINTS" id="PR01788">
    <property type="entry name" value="PROSTANOIDR"/>
</dbReference>
<dbReference type="InterPro" id="IPR000370">
    <property type="entry name" value="Prostglndn_IP_rcpt"/>
</dbReference>
<feature type="transmembrane region" description="Helical" evidence="11">
    <location>
        <begin position="53"/>
        <end position="78"/>
    </location>
</feature>
<evidence type="ECO:0000313" key="14">
    <source>
        <dbReference type="RefSeq" id="XP_030070533.1"/>
    </source>
</evidence>
<keyword evidence="9" id="KW-0325">Glycoprotein</keyword>
<reference evidence="14" key="1">
    <citation type="submission" date="2025-08" db="UniProtKB">
        <authorList>
            <consortium name="RefSeq"/>
        </authorList>
    </citation>
    <scope>IDENTIFICATION</scope>
</reference>
<feature type="transmembrane region" description="Helical" evidence="11">
    <location>
        <begin position="139"/>
        <end position="165"/>
    </location>
</feature>
<evidence type="ECO:0000256" key="10">
    <source>
        <dbReference type="ARBA" id="ARBA00023224"/>
    </source>
</evidence>
<feature type="transmembrane region" description="Helical" evidence="11">
    <location>
        <begin position="286"/>
        <end position="304"/>
    </location>
</feature>
<keyword evidence="2" id="KW-1003">Cell membrane</keyword>
<organism evidence="13 14">
    <name type="scientific">Microcaecilia unicolor</name>
    <dbReference type="NCBI Taxonomy" id="1415580"/>
    <lineage>
        <taxon>Eukaryota</taxon>
        <taxon>Metazoa</taxon>
        <taxon>Chordata</taxon>
        <taxon>Craniata</taxon>
        <taxon>Vertebrata</taxon>
        <taxon>Euteleostomi</taxon>
        <taxon>Amphibia</taxon>
        <taxon>Gymnophiona</taxon>
        <taxon>Siphonopidae</taxon>
        <taxon>Microcaecilia</taxon>
    </lineage>
</organism>
<evidence type="ECO:0000256" key="5">
    <source>
        <dbReference type="ARBA" id="ARBA00023040"/>
    </source>
</evidence>
<feature type="transmembrane region" description="Helical" evidence="11">
    <location>
        <begin position="22"/>
        <end position="41"/>
    </location>
</feature>
<feature type="transmembrane region" description="Helical" evidence="11">
    <location>
        <begin position="98"/>
        <end position="119"/>
    </location>
</feature>
<comment type="subcellular location">
    <subcellularLocation>
        <location evidence="1">Cell membrane</location>
        <topology evidence="1">Multi-pass membrane protein</topology>
    </subcellularLocation>
</comment>
<keyword evidence="6 11" id="KW-0472">Membrane</keyword>
<keyword evidence="3 11" id="KW-0812">Transmembrane</keyword>
<evidence type="ECO:0000259" key="12">
    <source>
        <dbReference type="PROSITE" id="PS50262"/>
    </source>
</evidence>
<dbReference type="InterPro" id="IPR000276">
    <property type="entry name" value="GPCR_Rhodpsn"/>
</dbReference>
<evidence type="ECO:0000256" key="6">
    <source>
        <dbReference type="ARBA" id="ARBA00023136"/>
    </source>
</evidence>
<dbReference type="RefSeq" id="XP_030070533.1">
    <property type="nucleotide sequence ID" value="XM_030214673.1"/>
</dbReference>
<evidence type="ECO:0000256" key="11">
    <source>
        <dbReference type="SAM" id="Phobius"/>
    </source>
</evidence>
<keyword evidence="7" id="KW-1015">Disulfide bond</keyword>
<dbReference type="KEGG" id="muo:115477653"/>
<dbReference type="Pfam" id="PF00001">
    <property type="entry name" value="7tm_1"/>
    <property type="match status" value="1"/>
</dbReference>
<evidence type="ECO:0000256" key="1">
    <source>
        <dbReference type="ARBA" id="ARBA00004651"/>
    </source>
</evidence>
<dbReference type="GeneID" id="115477653"/>
<evidence type="ECO:0000256" key="3">
    <source>
        <dbReference type="ARBA" id="ARBA00022692"/>
    </source>
</evidence>
<dbReference type="Proteomes" id="UP000515156">
    <property type="component" value="Chromosome 9"/>
</dbReference>
<dbReference type="FunCoup" id="A0A6P7YZZ5">
    <property type="interactions" value="757"/>
</dbReference>
<evidence type="ECO:0000256" key="4">
    <source>
        <dbReference type="ARBA" id="ARBA00022989"/>
    </source>
</evidence>
<evidence type="ECO:0000256" key="8">
    <source>
        <dbReference type="ARBA" id="ARBA00023170"/>
    </source>
</evidence>
<keyword evidence="10" id="KW-0807">Transducer</keyword>
<dbReference type="FunFam" id="1.20.1070.10:FF:000175">
    <property type="entry name" value="Prostaglandin D2 receptor"/>
    <property type="match status" value="1"/>
</dbReference>
<feature type="transmembrane region" description="Helical" evidence="11">
    <location>
        <begin position="185"/>
        <end position="210"/>
    </location>
</feature>
<dbReference type="GO" id="GO:0005886">
    <property type="term" value="C:plasma membrane"/>
    <property type="evidence" value="ECO:0007669"/>
    <property type="project" value="UniProtKB-SubCell"/>
</dbReference>
<dbReference type="GO" id="GO:0006954">
    <property type="term" value="P:inflammatory response"/>
    <property type="evidence" value="ECO:0007669"/>
    <property type="project" value="TreeGrafter"/>
</dbReference>